<keyword evidence="2" id="KW-1003">Cell membrane</keyword>
<evidence type="ECO:0000256" key="3">
    <source>
        <dbReference type="ARBA" id="ARBA00022519"/>
    </source>
</evidence>
<keyword evidence="7" id="KW-0813">Transport</keyword>
<evidence type="ECO:0000256" key="4">
    <source>
        <dbReference type="ARBA" id="ARBA00022692"/>
    </source>
</evidence>
<dbReference type="InterPro" id="IPR004681">
    <property type="entry name" value="TRAP_DctM"/>
</dbReference>
<feature type="transmembrane region" description="Helical" evidence="8">
    <location>
        <begin position="362"/>
        <end position="380"/>
    </location>
</feature>
<feature type="transmembrane region" description="Helical" evidence="8">
    <location>
        <begin position="268"/>
        <end position="285"/>
    </location>
</feature>
<evidence type="ECO:0000313" key="10">
    <source>
        <dbReference type="EMBL" id="UUP18152.1"/>
    </source>
</evidence>
<gene>
    <name evidence="10" type="primary">dctM_10</name>
    <name evidence="10" type="ORF">NTH_02632</name>
</gene>
<feature type="transmembrane region" description="Helical" evidence="8">
    <location>
        <begin position="322"/>
        <end position="341"/>
    </location>
</feature>
<proteinExistence type="predicted"/>
<keyword evidence="6 8" id="KW-0472">Membrane</keyword>
<feature type="transmembrane region" description="Helical" evidence="8">
    <location>
        <begin position="106"/>
        <end position="132"/>
    </location>
</feature>
<comment type="subcellular location">
    <subcellularLocation>
        <location evidence="1 7">Cell inner membrane</location>
        <topology evidence="1 7">Multi-pass membrane protein</topology>
    </subcellularLocation>
</comment>
<feature type="domain" description="TRAP C4-dicarboxylate transport system permease DctM subunit" evidence="9">
    <location>
        <begin position="13"/>
        <end position="296"/>
    </location>
</feature>
<comment type="function">
    <text evidence="7">Part of the tripartite ATP-independent periplasmic (TRAP) transport system.</text>
</comment>
<dbReference type="EMBL" id="CP030941">
    <property type="protein sequence ID" value="UUP18152.1"/>
    <property type="molecule type" value="Genomic_DNA"/>
</dbReference>
<dbReference type="PANTHER" id="PTHR33362:SF7">
    <property type="entry name" value="SLL1103 PROTEIN"/>
    <property type="match status" value="1"/>
</dbReference>
<evidence type="ECO:0000256" key="2">
    <source>
        <dbReference type="ARBA" id="ARBA00022475"/>
    </source>
</evidence>
<feature type="transmembrane region" description="Helical" evidence="8">
    <location>
        <begin position="240"/>
        <end position="262"/>
    </location>
</feature>
<evidence type="ECO:0000256" key="1">
    <source>
        <dbReference type="ARBA" id="ARBA00004429"/>
    </source>
</evidence>
<dbReference type="InterPro" id="IPR010656">
    <property type="entry name" value="DctM"/>
</dbReference>
<accession>A0ABY5ML54</accession>
<evidence type="ECO:0000256" key="6">
    <source>
        <dbReference type="ARBA" id="ARBA00023136"/>
    </source>
</evidence>
<evidence type="ECO:0000256" key="7">
    <source>
        <dbReference type="RuleBase" id="RU369079"/>
    </source>
</evidence>
<evidence type="ECO:0000259" key="9">
    <source>
        <dbReference type="Pfam" id="PF06808"/>
    </source>
</evidence>
<sequence>MILQEIFLLLMFLALFAGILSGVPAMLAIAGMPLLIAIVGSLFGAFDLGFLNFFPARIWGIMTNSLLMAVPLFVLMGVLLERANLAARMLTVLARMMGGSPRGMGLSVLLFSAMIAAATGIIGATIVMLVMVSLKPLLDSGVPASRASGLICASGTLGQIIPPSILLVLLGDQIGNTYMEAQQRAGNFAPSAVSVGDLFAGALVPGLLLVAIYGVYLAFVLRPAKGAPARARERVPAADVVFTFLPPMLLILAVLGSILAGVATATEAAGLGAVGALLMAAFLAEKNPLGRTVLVMAGLAAFSLVALRMAGLDRAAPGSPAGMTAILAAFLITAGTLLASWRLWRSRVLQETLSETMKISGMVFGIVIAASLLALVFRGFGGDRIVTALLQGLPGGEFGALMMVMLLVFLLGFILEAVEIIYIVVPLLGPAILGGDISPVWFGVLLAMNLQTSFLTPPFGFALFYFRSVAPRTISTGAIYRGVIPYVILQLIALALLILVPDLVTWLPSKIFG</sequence>
<feature type="transmembrane region" description="Helical" evidence="8">
    <location>
        <begin position="66"/>
        <end position="85"/>
    </location>
</feature>
<name>A0ABY5ML54_9HYPH</name>
<protein>
    <submittedName>
        <fullName evidence="10">C4-dicarboxylate TRAP transporter large permease protein DctM</fullName>
    </submittedName>
</protein>
<feature type="transmembrane region" description="Helical" evidence="8">
    <location>
        <begin position="6"/>
        <end position="27"/>
    </location>
</feature>
<keyword evidence="3 7" id="KW-0997">Cell inner membrane</keyword>
<dbReference type="Pfam" id="PF06808">
    <property type="entry name" value="DctM"/>
    <property type="match status" value="2"/>
</dbReference>
<feature type="transmembrane region" description="Helical" evidence="8">
    <location>
        <begin position="478"/>
        <end position="500"/>
    </location>
</feature>
<keyword evidence="4 8" id="KW-0812">Transmembrane</keyword>
<feature type="domain" description="TRAP C4-dicarboxylate transport system permease DctM subunit" evidence="9">
    <location>
        <begin position="321"/>
        <end position="502"/>
    </location>
</feature>
<dbReference type="RefSeq" id="WP_338530410.1">
    <property type="nucleotide sequence ID" value="NZ_CP030941.1"/>
</dbReference>
<dbReference type="Proteomes" id="UP001342418">
    <property type="component" value="Chromosome"/>
</dbReference>
<keyword evidence="5 8" id="KW-1133">Transmembrane helix</keyword>
<feature type="transmembrane region" description="Helical" evidence="8">
    <location>
        <begin position="34"/>
        <end position="54"/>
    </location>
</feature>
<evidence type="ECO:0000256" key="8">
    <source>
        <dbReference type="SAM" id="Phobius"/>
    </source>
</evidence>
<dbReference type="PANTHER" id="PTHR33362">
    <property type="entry name" value="SIALIC ACID TRAP TRANSPORTER PERMEASE PROTEIN SIAT-RELATED"/>
    <property type="match status" value="1"/>
</dbReference>
<feature type="transmembrane region" description="Helical" evidence="8">
    <location>
        <begin position="400"/>
        <end position="428"/>
    </location>
</feature>
<reference evidence="10 11" key="1">
    <citation type="submission" date="2018-07" db="EMBL/GenBank/DDBJ databases">
        <title>Genome sequence of Nitratireductor thuwali#1536.</title>
        <authorList>
            <person name="Michoud G."/>
            <person name="Merlino G."/>
            <person name="Sefrji F.O."/>
            <person name="Daffonchio D."/>
        </authorList>
    </citation>
    <scope>NUCLEOTIDE SEQUENCE [LARGE SCALE GENOMIC DNA]</scope>
    <source>
        <strain evidence="11">Nit1536</strain>
    </source>
</reference>
<evidence type="ECO:0000256" key="5">
    <source>
        <dbReference type="ARBA" id="ARBA00022989"/>
    </source>
</evidence>
<feature type="transmembrane region" description="Helical" evidence="8">
    <location>
        <begin position="440"/>
        <end position="466"/>
    </location>
</feature>
<evidence type="ECO:0000313" key="11">
    <source>
        <dbReference type="Proteomes" id="UP001342418"/>
    </source>
</evidence>
<organism evidence="10 11">
    <name type="scientific">Nitratireductor thuwali</name>
    <dbReference type="NCBI Taxonomy" id="2267699"/>
    <lineage>
        <taxon>Bacteria</taxon>
        <taxon>Pseudomonadati</taxon>
        <taxon>Pseudomonadota</taxon>
        <taxon>Alphaproteobacteria</taxon>
        <taxon>Hyphomicrobiales</taxon>
        <taxon>Phyllobacteriaceae</taxon>
        <taxon>Nitratireductor</taxon>
    </lineage>
</organism>
<keyword evidence="11" id="KW-1185">Reference proteome</keyword>
<feature type="transmembrane region" description="Helical" evidence="8">
    <location>
        <begin position="198"/>
        <end position="219"/>
    </location>
</feature>
<feature type="transmembrane region" description="Helical" evidence="8">
    <location>
        <begin position="292"/>
        <end position="310"/>
    </location>
</feature>